<keyword evidence="4" id="KW-1015">Disulfide bond</keyword>
<name>A0A0P9ETI7_9BACL</name>
<evidence type="ECO:0000259" key="6">
    <source>
        <dbReference type="PROSITE" id="PS51352"/>
    </source>
</evidence>
<keyword evidence="8" id="KW-1185">Reference proteome</keyword>
<sequence>MGTRSARKLVLWGAVIIVVVVGVIIGTYAWNQQRARQVAAFAASAQLMGLTQIPNQPAPDMNLIDQNGNRVSLSSFRGKIVVLEFMDPVCTDICPIVSAEFVRANQLLGSRSRGVVFVAVNVNQYHESVADVKKFSNQHGLSKLNNWYFLTGSTSQLQKVWKDYNIYVKPNPTGDVQHSSFMYFIDRNGNEQALANPDNNPSQVEPWAKGIVAVTLQMV</sequence>
<comment type="caution">
    <text evidence="7">The sequence shown here is derived from an EMBL/GenBank/DDBJ whole genome shotgun (WGS) entry which is preliminary data.</text>
</comment>
<dbReference type="Gene3D" id="3.40.30.10">
    <property type="entry name" value="Glutaredoxin"/>
    <property type="match status" value="1"/>
</dbReference>
<dbReference type="InterPro" id="IPR003782">
    <property type="entry name" value="SCO1/SenC"/>
</dbReference>
<dbReference type="OrthoDB" id="9811998at2"/>
<proteinExistence type="inferred from homology"/>
<keyword evidence="5" id="KW-1133">Transmembrane helix</keyword>
<dbReference type="Proteomes" id="UP000050482">
    <property type="component" value="Unassembled WGS sequence"/>
</dbReference>
<gene>
    <name evidence="7" type="ORF">AN477_19050</name>
</gene>
<evidence type="ECO:0000256" key="1">
    <source>
        <dbReference type="ARBA" id="ARBA00010996"/>
    </source>
</evidence>
<dbReference type="STRING" id="471514.AN477_19050"/>
<organism evidence="7 8">
    <name type="scientific">Alicyclobacillus ferrooxydans</name>
    <dbReference type="NCBI Taxonomy" id="471514"/>
    <lineage>
        <taxon>Bacteria</taxon>
        <taxon>Bacillati</taxon>
        <taxon>Bacillota</taxon>
        <taxon>Bacilli</taxon>
        <taxon>Bacillales</taxon>
        <taxon>Alicyclobacillaceae</taxon>
        <taxon>Alicyclobacillus</taxon>
    </lineage>
</organism>
<dbReference type="InterPro" id="IPR036249">
    <property type="entry name" value="Thioredoxin-like_sf"/>
</dbReference>
<feature type="binding site" evidence="3">
    <location>
        <position position="90"/>
    </location>
    <ligand>
        <name>Cu cation</name>
        <dbReference type="ChEBI" id="CHEBI:23378"/>
    </ligand>
</feature>
<keyword evidence="5" id="KW-0812">Transmembrane</keyword>
<dbReference type="InterPro" id="IPR013766">
    <property type="entry name" value="Thioredoxin_domain"/>
</dbReference>
<dbReference type="RefSeq" id="WP_054970772.1">
    <property type="nucleotide sequence ID" value="NZ_LJCO01000082.1"/>
</dbReference>
<dbReference type="PANTHER" id="PTHR12151:SF25">
    <property type="entry name" value="LINALOOL DEHYDRATASE_ISOMERASE DOMAIN-CONTAINING PROTEIN"/>
    <property type="match status" value="1"/>
</dbReference>
<evidence type="ECO:0000313" key="7">
    <source>
        <dbReference type="EMBL" id="KPV42147.1"/>
    </source>
</evidence>
<dbReference type="AlphaFoldDB" id="A0A0P9ETI7"/>
<dbReference type="EMBL" id="LJCO01000082">
    <property type="protein sequence ID" value="KPV42147.1"/>
    <property type="molecule type" value="Genomic_DNA"/>
</dbReference>
<comment type="similarity">
    <text evidence="1">Belongs to the SCO1/2 family.</text>
</comment>
<evidence type="ECO:0000256" key="4">
    <source>
        <dbReference type="PIRSR" id="PIRSR603782-2"/>
    </source>
</evidence>
<dbReference type="Pfam" id="PF02630">
    <property type="entry name" value="SCO1-SenC"/>
    <property type="match status" value="1"/>
</dbReference>
<dbReference type="PROSITE" id="PS51352">
    <property type="entry name" value="THIOREDOXIN_2"/>
    <property type="match status" value="1"/>
</dbReference>
<dbReference type="PATRIC" id="fig|471514.4.peg.1495"/>
<dbReference type="SUPFAM" id="SSF52833">
    <property type="entry name" value="Thioredoxin-like"/>
    <property type="match status" value="1"/>
</dbReference>
<evidence type="ECO:0000256" key="2">
    <source>
        <dbReference type="ARBA" id="ARBA00023008"/>
    </source>
</evidence>
<dbReference type="GO" id="GO:0046872">
    <property type="term" value="F:metal ion binding"/>
    <property type="evidence" value="ECO:0007669"/>
    <property type="project" value="UniProtKB-KW"/>
</dbReference>
<keyword evidence="2 3" id="KW-0186">Copper</keyword>
<reference evidence="7 8" key="1">
    <citation type="submission" date="2015-09" db="EMBL/GenBank/DDBJ databases">
        <title>Draft genome sequence of Alicyclobacillus ferrooxydans DSM 22381.</title>
        <authorList>
            <person name="Hemp J."/>
        </authorList>
    </citation>
    <scope>NUCLEOTIDE SEQUENCE [LARGE SCALE GENOMIC DNA]</scope>
    <source>
        <strain evidence="7 8">TC-34</strain>
    </source>
</reference>
<keyword evidence="3" id="KW-0479">Metal-binding</keyword>
<evidence type="ECO:0000256" key="5">
    <source>
        <dbReference type="SAM" id="Phobius"/>
    </source>
</evidence>
<evidence type="ECO:0000256" key="3">
    <source>
        <dbReference type="PIRSR" id="PIRSR603782-1"/>
    </source>
</evidence>
<protein>
    <recommendedName>
        <fullName evidence="6">Thioredoxin domain-containing protein</fullName>
    </recommendedName>
</protein>
<dbReference type="CDD" id="cd02968">
    <property type="entry name" value="SCO"/>
    <property type="match status" value="1"/>
</dbReference>
<feature type="transmembrane region" description="Helical" evidence="5">
    <location>
        <begin position="9"/>
        <end position="30"/>
    </location>
</feature>
<feature type="binding site" evidence="3">
    <location>
        <position position="178"/>
    </location>
    <ligand>
        <name>Cu cation</name>
        <dbReference type="ChEBI" id="CHEBI:23378"/>
    </ligand>
</feature>
<dbReference type="PANTHER" id="PTHR12151">
    <property type="entry name" value="ELECTRON TRANSPORT PROTIN SCO1/SENC FAMILY MEMBER"/>
    <property type="match status" value="1"/>
</dbReference>
<feature type="disulfide bond" description="Redox-active" evidence="4">
    <location>
        <begin position="90"/>
        <end position="94"/>
    </location>
</feature>
<accession>A0A0P9ETI7</accession>
<feature type="domain" description="Thioredoxin" evidence="6">
    <location>
        <begin position="52"/>
        <end position="213"/>
    </location>
</feature>
<keyword evidence="5" id="KW-0472">Membrane</keyword>
<feature type="binding site" evidence="3">
    <location>
        <position position="94"/>
    </location>
    <ligand>
        <name>Cu cation</name>
        <dbReference type="ChEBI" id="CHEBI:23378"/>
    </ligand>
</feature>
<evidence type="ECO:0000313" key="8">
    <source>
        <dbReference type="Proteomes" id="UP000050482"/>
    </source>
</evidence>